<keyword evidence="10" id="KW-1185">Reference proteome</keyword>
<dbReference type="InterPro" id="IPR027461">
    <property type="entry name" value="Carboxypeptidase_A_C_sf"/>
</dbReference>
<evidence type="ECO:0000313" key="10">
    <source>
        <dbReference type="Proteomes" id="UP000297861"/>
    </source>
</evidence>
<evidence type="ECO:0000256" key="2">
    <source>
        <dbReference type="ARBA" id="ARBA00022645"/>
    </source>
</evidence>
<organism evidence="9 10">
    <name type="scientific">Dysgonomonas capnocytophagoides</name>
    <dbReference type="NCBI Taxonomy" id="45254"/>
    <lineage>
        <taxon>Bacteria</taxon>
        <taxon>Pseudomonadati</taxon>
        <taxon>Bacteroidota</taxon>
        <taxon>Bacteroidia</taxon>
        <taxon>Bacteroidales</taxon>
        <taxon>Dysgonomonadaceae</taxon>
        <taxon>Dysgonomonas</taxon>
    </lineage>
</organism>
<feature type="domain" description="LD-carboxypeptidase C-terminal" evidence="8">
    <location>
        <begin position="175"/>
        <end position="289"/>
    </location>
</feature>
<dbReference type="OrthoDB" id="9807329at2"/>
<dbReference type="GO" id="GO:0004180">
    <property type="term" value="F:carboxypeptidase activity"/>
    <property type="evidence" value="ECO:0007669"/>
    <property type="project" value="UniProtKB-KW"/>
</dbReference>
<sequence length="302" mass="33658">MKKYISPPLLNKNDKAVIISPSGSIESSFIDGAKLVLESWGLNVIVSQYAREKNGRFCGTVEQRVEDLQGAMDDPDVKLIFCSRGGYGIVHLLDRLDFTEIKKYPKWLVGYSDITALHLAFMKNGILSAHAPMARHLAEDAEDTASLYLRRLLFEGIHEYSISSHPLNRIGIADGRLWGGNLAVLGGLIGTPFADVPDNSILFVEDIGEGAYKIDRMMWQLKLAGVLDRLSGLVVGQFADCEEDFLMYAPIYESIMNLVSGYNYPVVFDFPVGHVKENFPLVYSGKIRLEVNTHKVLLKTQN</sequence>
<dbReference type="InterPro" id="IPR027478">
    <property type="entry name" value="LdcA_N"/>
</dbReference>
<evidence type="ECO:0000256" key="3">
    <source>
        <dbReference type="ARBA" id="ARBA00022670"/>
    </source>
</evidence>
<dbReference type="GO" id="GO:0008236">
    <property type="term" value="F:serine-type peptidase activity"/>
    <property type="evidence" value="ECO:0007669"/>
    <property type="project" value="UniProtKB-KW"/>
</dbReference>
<dbReference type="CDD" id="cd07025">
    <property type="entry name" value="Peptidase_S66"/>
    <property type="match status" value="1"/>
</dbReference>
<evidence type="ECO:0000259" key="7">
    <source>
        <dbReference type="Pfam" id="PF02016"/>
    </source>
</evidence>
<feature type="domain" description="LD-carboxypeptidase N-terminal" evidence="7">
    <location>
        <begin position="18"/>
        <end position="130"/>
    </location>
</feature>
<evidence type="ECO:0000256" key="5">
    <source>
        <dbReference type="ARBA" id="ARBA00022825"/>
    </source>
</evidence>
<dbReference type="Pfam" id="PF02016">
    <property type="entry name" value="Peptidase_S66"/>
    <property type="match status" value="1"/>
</dbReference>
<dbReference type="InterPro" id="IPR029062">
    <property type="entry name" value="Class_I_gatase-like"/>
</dbReference>
<reference evidence="9 10" key="1">
    <citation type="submission" date="2019-03" db="EMBL/GenBank/DDBJ databases">
        <title>San Antonio Military Medical Center submission to MRSN (WRAIR), pending publication.</title>
        <authorList>
            <person name="Blyth D.M."/>
            <person name="Mccarthy S.L."/>
            <person name="Schall S.E."/>
            <person name="Stam J.A."/>
            <person name="Ong A.C."/>
            <person name="Mcgann P.T."/>
        </authorList>
    </citation>
    <scope>NUCLEOTIDE SEQUENCE [LARGE SCALE GENOMIC DNA]</scope>
    <source>
        <strain evidence="9 10">MRSN571793</strain>
    </source>
</reference>
<feature type="active site" description="Charge relay system" evidence="6">
    <location>
        <position position="205"/>
    </location>
</feature>
<dbReference type="AlphaFoldDB" id="A0A4Y8LEM9"/>
<dbReference type="InterPro" id="IPR040921">
    <property type="entry name" value="Peptidase_S66C"/>
</dbReference>
<evidence type="ECO:0000313" key="9">
    <source>
        <dbReference type="EMBL" id="TFD98956.1"/>
    </source>
</evidence>
<comment type="similarity">
    <text evidence="1">Belongs to the peptidase S66 family.</text>
</comment>
<proteinExistence type="inferred from homology"/>
<dbReference type="SUPFAM" id="SSF141986">
    <property type="entry name" value="LD-carboxypeptidase A C-terminal domain-like"/>
    <property type="match status" value="1"/>
</dbReference>
<dbReference type="Proteomes" id="UP000297861">
    <property type="component" value="Unassembled WGS sequence"/>
</dbReference>
<evidence type="ECO:0000256" key="6">
    <source>
        <dbReference type="PIRSR" id="PIRSR028757-1"/>
    </source>
</evidence>
<dbReference type="InterPro" id="IPR040449">
    <property type="entry name" value="Peptidase_S66_N"/>
</dbReference>
<name>A0A4Y8LEM9_9BACT</name>
<evidence type="ECO:0000256" key="1">
    <source>
        <dbReference type="ARBA" id="ARBA00010233"/>
    </source>
</evidence>
<protein>
    <submittedName>
        <fullName evidence="9">LD-carboxypeptidase</fullName>
    </submittedName>
</protein>
<dbReference type="GO" id="GO:0006508">
    <property type="term" value="P:proteolysis"/>
    <property type="evidence" value="ECO:0007669"/>
    <property type="project" value="UniProtKB-KW"/>
</dbReference>
<dbReference type="EMBL" id="SOML01000001">
    <property type="protein sequence ID" value="TFD98956.1"/>
    <property type="molecule type" value="Genomic_DNA"/>
</dbReference>
<keyword evidence="5" id="KW-0720">Serine protease</keyword>
<evidence type="ECO:0000256" key="4">
    <source>
        <dbReference type="ARBA" id="ARBA00022801"/>
    </source>
</evidence>
<dbReference type="PANTHER" id="PTHR30237">
    <property type="entry name" value="MURAMOYLTETRAPEPTIDE CARBOXYPEPTIDASE"/>
    <property type="match status" value="1"/>
</dbReference>
<feature type="active site" description="Charge relay system" evidence="6">
    <location>
        <position position="274"/>
    </location>
</feature>
<dbReference type="PIRSF" id="PIRSF028757">
    <property type="entry name" value="LD-carboxypeptidase"/>
    <property type="match status" value="1"/>
</dbReference>
<accession>A0A4Y8LEM9</accession>
<dbReference type="InterPro" id="IPR003507">
    <property type="entry name" value="S66_fam"/>
</dbReference>
<dbReference type="SUPFAM" id="SSF52317">
    <property type="entry name" value="Class I glutamine amidotransferase-like"/>
    <property type="match status" value="1"/>
</dbReference>
<keyword evidence="4" id="KW-0378">Hydrolase</keyword>
<dbReference type="Gene3D" id="3.50.30.60">
    <property type="entry name" value="LD-carboxypeptidase A C-terminal domain-like"/>
    <property type="match status" value="1"/>
</dbReference>
<feature type="active site" description="Nucleophile" evidence="6">
    <location>
        <position position="112"/>
    </location>
</feature>
<gene>
    <name evidence="9" type="ORF">E2605_02395</name>
</gene>
<dbReference type="Gene3D" id="3.40.50.10740">
    <property type="entry name" value="Class I glutamine amidotransferase-like"/>
    <property type="match status" value="1"/>
</dbReference>
<keyword evidence="2 9" id="KW-0121">Carboxypeptidase</keyword>
<comment type="caution">
    <text evidence="9">The sequence shown here is derived from an EMBL/GenBank/DDBJ whole genome shotgun (WGS) entry which is preliminary data.</text>
</comment>
<dbReference type="RefSeq" id="WP_134435371.1">
    <property type="nucleotide sequence ID" value="NZ_JAWZLG010000034.1"/>
</dbReference>
<evidence type="ECO:0000259" key="8">
    <source>
        <dbReference type="Pfam" id="PF17676"/>
    </source>
</evidence>
<keyword evidence="3" id="KW-0645">Protease</keyword>
<dbReference type="STRING" id="1121485.GCA_000426485_00155"/>
<dbReference type="PANTHER" id="PTHR30237:SF2">
    <property type="entry name" value="MUREIN TETRAPEPTIDE CARBOXYPEPTIDASE"/>
    <property type="match status" value="1"/>
</dbReference>
<dbReference type="Pfam" id="PF17676">
    <property type="entry name" value="Peptidase_S66C"/>
    <property type="match status" value="1"/>
</dbReference>